<keyword evidence="2" id="KW-0436">Ligase</keyword>
<protein>
    <submittedName>
        <fullName evidence="2">AMP-dependent synthetase and ligase family protein</fullName>
    </submittedName>
</protein>
<organism evidence="2 3">
    <name type="scientific">Striga asiatica</name>
    <name type="common">Asiatic witchweed</name>
    <name type="synonym">Buchnera asiatica</name>
    <dbReference type="NCBI Taxonomy" id="4170"/>
    <lineage>
        <taxon>Eukaryota</taxon>
        <taxon>Viridiplantae</taxon>
        <taxon>Streptophyta</taxon>
        <taxon>Embryophyta</taxon>
        <taxon>Tracheophyta</taxon>
        <taxon>Spermatophyta</taxon>
        <taxon>Magnoliopsida</taxon>
        <taxon>eudicotyledons</taxon>
        <taxon>Gunneridae</taxon>
        <taxon>Pentapetalae</taxon>
        <taxon>asterids</taxon>
        <taxon>lamiids</taxon>
        <taxon>Lamiales</taxon>
        <taxon>Orobanchaceae</taxon>
        <taxon>Buchnereae</taxon>
        <taxon>Striga</taxon>
    </lineage>
</organism>
<sequence>MKNVEKSRSRPPTSASRGPSISPCPMSRSSPLHRQFPTQKNRQTPHARSSTVANEGPNLPAIAPKFILKYSLRHPVSTELRDSQWEGAREVEQSVFRRQCAWEGGGDWGSNQTVLEVLREAPDLCNAGVPNS</sequence>
<evidence type="ECO:0000313" key="3">
    <source>
        <dbReference type="Proteomes" id="UP000325081"/>
    </source>
</evidence>
<evidence type="ECO:0000313" key="2">
    <source>
        <dbReference type="EMBL" id="GER53475.1"/>
    </source>
</evidence>
<feature type="compositionally biased region" description="Polar residues" evidence="1">
    <location>
        <begin position="27"/>
        <end position="53"/>
    </location>
</feature>
<reference evidence="3" key="1">
    <citation type="journal article" date="2019" name="Curr. Biol.">
        <title>Genome Sequence of Striga asiatica Provides Insight into the Evolution of Plant Parasitism.</title>
        <authorList>
            <person name="Yoshida S."/>
            <person name="Kim S."/>
            <person name="Wafula E.K."/>
            <person name="Tanskanen J."/>
            <person name="Kim Y.M."/>
            <person name="Honaas L."/>
            <person name="Yang Z."/>
            <person name="Spallek T."/>
            <person name="Conn C.E."/>
            <person name="Ichihashi Y."/>
            <person name="Cheong K."/>
            <person name="Cui S."/>
            <person name="Der J.P."/>
            <person name="Gundlach H."/>
            <person name="Jiao Y."/>
            <person name="Hori C."/>
            <person name="Ishida J.K."/>
            <person name="Kasahara H."/>
            <person name="Kiba T."/>
            <person name="Kim M.S."/>
            <person name="Koo N."/>
            <person name="Laohavisit A."/>
            <person name="Lee Y.H."/>
            <person name="Lumba S."/>
            <person name="McCourt P."/>
            <person name="Mortimer J.C."/>
            <person name="Mutuku J.M."/>
            <person name="Nomura T."/>
            <person name="Sasaki-Sekimoto Y."/>
            <person name="Seto Y."/>
            <person name="Wang Y."/>
            <person name="Wakatake T."/>
            <person name="Sakakibara H."/>
            <person name="Demura T."/>
            <person name="Yamaguchi S."/>
            <person name="Yoneyama K."/>
            <person name="Manabe R.I."/>
            <person name="Nelson D.C."/>
            <person name="Schulman A.H."/>
            <person name="Timko M.P."/>
            <person name="dePamphilis C.W."/>
            <person name="Choi D."/>
            <person name="Shirasu K."/>
        </authorList>
    </citation>
    <scope>NUCLEOTIDE SEQUENCE [LARGE SCALE GENOMIC DNA]</scope>
    <source>
        <strain evidence="3">cv. UVA1</strain>
    </source>
</reference>
<dbReference type="Proteomes" id="UP000325081">
    <property type="component" value="Unassembled WGS sequence"/>
</dbReference>
<name>A0A5A7R712_STRAF</name>
<feature type="region of interest" description="Disordered" evidence="1">
    <location>
        <begin position="1"/>
        <end position="58"/>
    </location>
</feature>
<gene>
    <name evidence="2" type="ORF">STAS_31000</name>
</gene>
<accession>A0A5A7R712</accession>
<dbReference type="GO" id="GO:0016874">
    <property type="term" value="F:ligase activity"/>
    <property type="evidence" value="ECO:0007669"/>
    <property type="project" value="UniProtKB-KW"/>
</dbReference>
<proteinExistence type="predicted"/>
<keyword evidence="3" id="KW-1185">Reference proteome</keyword>
<feature type="compositionally biased region" description="Polar residues" evidence="1">
    <location>
        <begin position="10"/>
        <end position="19"/>
    </location>
</feature>
<dbReference type="AlphaFoldDB" id="A0A5A7R712"/>
<evidence type="ECO:0000256" key="1">
    <source>
        <dbReference type="SAM" id="MobiDB-lite"/>
    </source>
</evidence>
<comment type="caution">
    <text evidence="2">The sequence shown here is derived from an EMBL/GenBank/DDBJ whole genome shotgun (WGS) entry which is preliminary data.</text>
</comment>
<dbReference type="EMBL" id="BKCP01010626">
    <property type="protein sequence ID" value="GER53475.1"/>
    <property type="molecule type" value="Genomic_DNA"/>
</dbReference>